<keyword evidence="7" id="KW-0805">Transcription regulation</keyword>
<dbReference type="PROSITE" id="PS00676">
    <property type="entry name" value="SIGMA54_INTERACT_2"/>
    <property type="match status" value="1"/>
</dbReference>
<protein>
    <recommendedName>
        <fullName evidence="3">Nif-specific regulatory protein</fullName>
    </recommendedName>
</protein>
<reference evidence="12 13" key="1">
    <citation type="submission" date="2016-10" db="EMBL/GenBank/DDBJ databases">
        <authorList>
            <person name="de Groot N.N."/>
        </authorList>
    </citation>
    <scope>NUCLEOTIDE SEQUENCE [LARGE SCALE GENOMIC DNA]</scope>
    <source>
        <strain evidence="12 13">DSM 26915</strain>
    </source>
</reference>
<dbReference type="GO" id="GO:0003677">
    <property type="term" value="F:DNA binding"/>
    <property type="evidence" value="ECO:0007669"/>
    <property type="project" value="UniProtKB-KW"/>
</dbReference>
<comment type="subunit">
    <text evidence="2">Interacts with sigma-54.</text>
</comment>
<dbReference type="FunFam" id="3.40.50.300:FF:000006">
    <property type="entry name" value="DNA-binding transcriptional regulator NtrC"/>
    <property type="match status" value="1"/>
</dbReference>
<evidence type="ECO:0000256" key="10">
    <source>
        <dbReference type="ARBA" id="ARBA00023163"/>
    </source>
</evidence>
<comment type="function">
    <text evidence="1">Required for activation of most nif operons, which are directly involved in nitrogen fixation.</text>
</comment>
<dbReference type="GO" id="GO:0005524">
    <property type="term" value="F:ATP binding"/>
    <property type="evidence" value="ECO:0007669"/>
    <property type="project" value="UniProtKB-KW"/>
</dbReference>
<dbReference type="InterPro" id="IPR025943">
    <property type="entry name" value="Sigma_54_int_dom_ATP-bd_2"/>
</dbReference>
<dbReference type="InterPro" id="IPR027417">
    <property type="entry name" value="P-loop_NTPase"/>
</dbReference>
<dbReference type="RefSeq" id="WP_103908494.1">
    <property type="nucleotide sequence ID" value="NZ_FNUZ01000001.1"/>
</dbReference>
<keyword evidence="5" id="KW-0067">ATP-binding</keyword>
<evidence type="ECO:0000256" key="8">
    <source>
        <dbReference type="ARBA" id="ARBA00023125"/>
    </source>
</evidence>
<organism evidence="12 13">
    <name type="scientific">Thalassococcus halodurans</name>
    <dbReference type="NCBI Taxonomy" id="373675"/>
    <lineage>
        <taxon>Bacteria</taxon>
        <taxon>Pseudomonadati</taxon>
        <taxon>Pseudomonadota</taxon>
        <taxon>Alphaproteobacteria</taxon>
        <taxon>Rhodobacterales</taxon>
        <taxon>Roseobacteraceae</taxon>
        <taxon>Thalassococcus</taxon>
    </lineage>
</organism>
<keyword evidence="6" id="KW-0902">Two-component regulatory system</keyword>
<evidence type="ECO:0000256" key="9">
    <source>
        <dbReference type="ARBA" id="ARBA00023159"/>
    </source>
</evidence>
<keyword evidence="4" id="KW-0547">Nucleotide-binding</keyword>
<dbReference type="GO" id="GO:0006355">
    <property type="term" value="P:regulation of DNA-templated transcription"/>
    <property type="evidence" value="ECO:0007669"/>
    <property type="project" value="InterPro"/>
</dbReference>
<evidence type="ECO:0000259" key="11">
    <source>
        <dbReference type="PROSITE" id="PS50045"/>
    </source>
</evidence>
<dbReference type="PROSITE" id="PS00688">
    <property type="entry name" value="SIGMA54_INTERACT_3"/>
    <property type="match status" value="1"/>
</dbReference>
<dbReference type="PANTHER" id="PTHR32071">
    <property type="entry name" value="TRANSCRIPTIONAL REGULATORY PROTEIN"/>
    <property type="match status" value="1"/>
</dbReference>
<dbReference type="Pfam" id="PF00158">
    <property type="entry name" value="Sigma54_activat"/>
    <property type="match status" value="1"/>
</dbReference>
<gene>
    <name evidence="12" type="ORF">SAMN04488045_0067</name>
</gene>
<dbReference type="CDD" id="cd00009">
    <property type="entry name" value="AAA"/>
    <property type="match status" value="1"/>
</dbReference>
<dbReference type="SUPFAM" id="SSF52540">
    <property type="entry name" value="P-loop containing nucleoside triphosphate hydrolases"/>
    <property type="match status" value="1"/>
</dbReference>
<dbReference type="SMART" id="SM00382">
    <property type="entry name" value="AAA"/>
    <property type="match status" value="1"/>
</dbReference>
<dbReference type="AlphaFoldDB" id="A0A1H5S388"/>
<keyword evidence="10" id="KW-0804">Transcription</keyword>
<dbReference type="PROSITE" id="PS50045">
    <property type="entry name" value="SIGMA54_INTERACT_4"/>
    <property type="match status" value="1"/>
</dbReference>
<evidence type="ECO:0000256" key="2">
    <source>
        <dbReference type="ARBA" id="ARBA00011135"/>
    </source>
</evidence>
<dbReference type="Gene3D" id="1.10.8.60">
    <property type="match status" value="1"/>
</dbReference>
<dbReference type="OrthoDB" id="9805953at2"/>
<dbReference type="EMBL" id="FNUZ01000001">
    <property type="protein sequence ID" value="SEF44348.1"/>
    <property type="molecule type" value="Genomic_DNA"/>
</dbReference>
<dbReference type="Pfam" id="PF25601">
    <property type="entry name" value="AAA_lid_14"/>
    <property type="match status" value="1"/>
</dbReference>
<feature type="domain" description="Sigma-54 factor interaction" evidence="11">
    <location>
        <begin position="123"/>
        <end position="351"/>
    </location>
</feature>
<evidence type="ECO:0000313" key="13">
    <source>
        <dbReference type="Proteomes" id="UP000236752"/>
    </source>
</evidence>
<evidence type="ECO:0000256" key="4">
    <source>
        <dbReference type="ARBA" id="ARBA00022741"/>
    </source>
</evidence>
<dbReference type="InterPro" id="IPR058031">
    <property type="entry name" value="AAA_lid_NorR"/>
</dbReference>
<proteinExistence type="predicted"/>
<evidence type="ECO:0000256" key="7">
    <source>
        <dbReference type="ARBA" id="ARBA00023015"/>
    </source>
</evidence>
<evidence type="ECO:0000256" key="5">
    <source>
        <dbReference type="ARBA" id="ARBA00022840"/>
    </source>
</evidence>
<evidence type="ECO:0000256" key="1">
    <source>
        <dbReference type="ARBA" id="ARBA00002167"/>
    </source>
</evidence>
<sequence length="378" mass="40925">MTQIFVLNQDFAAAESLVDLLTRRRLTVACASLEEATEKADTFVCAAEVETALGGQKELIAKARQIGATRMVVVTCDADHFERSEDLGGRLQRVSLPKCDAAPLRNAPLMMLAELLGTPYGGMIAGAETTGNLMDLAQRVAQFDVSVFINGPTGSGKEVLARHLHNSSPRADKPFVAINCAAIPENMLEAMLFGHEKGSFTGANTANKGIMRAADGGTLLLDEISEMPLGLQAKLLRVLQEKSVTPLGSQTEVSINVRVIATSNRDMEEEVRKGTFREDLYFRLNVFPLETQALCDRPDDIPVLAQAMLSRHSTDGTPVPMLTPEACELLLAHHWPGNVRELENVMQRAMVLRNGTEIASSDIMISARACDIPAARAA</sequence>
<evidence type="ECO:0000256" key="6">
    <source>
        <dbReference type="ARBA" id="ARBA00023012"/>
    </source>
</evidence>
<dbReference type="InterPro" id="IPR003593">
    <property type="entry name" value="AAA+_ATPase"/>
</dbReference>
<accession>A0A1H5S388</accession>
<keyword evidence="8" id="KW-0238">DNA-binding</keyword>
<keyword evidence="13" id="KW-1185">Reference proteome</keyword>
<name>A0A1H5S388_9RHOB</name>
<dbReference type="GO" id="GO:0000160">
    <property type="term" value="P:phosphorelay signal transduction system"/>
    <property type="evidence" value="ECO:0007669"/>
    <property type="project" value="UniProtKB-KW"/>
</dbReference>
<dbReference type="InterPro" id="IPR025944">
    <property type="entry name" value="Sigma_54_int_dom_CS"/>
</dbReference>
<dbReference type="Proteomes" id="UP000236752">
    <property type="component" value="Unassembled WGS sequence"/>
</dbReference>
<evidence type="ECO:0000256" key="3">
    <source>
        <dbReference type="ARBA" id="ARBA00015308"/>
    </source>
</evidence>
<dbReference type="InterPro" id="IPR002078">
    <property type="entry name" value="Sigma_54_int"/>
</dbReference>
<dbReference type="Gene3D" id="3.40.50.300">
    <property type="entry name" value="P-loop containing nucleotide triphosphate hydrolases"/>
    <property type="match status" value="1"/>
</dbReference>
<evidence type="ECO:0000313" key="12">
    <source>
        <dbReference type="EMBL" id="SEF44348.1"/>
    </source>
</evidence>
<keyword evidence="9" id="KW-0010">Activator</keyword>
<dbReference type="PANTHER" id="PTHR32071:SF21">
    <property type="entry name" value="TRANSCRIPTIONAL REGULATORY PROTEIN FLGR"/>
    <property type="match status" value="1"/>
</dbReference>